<evidence type="ECO:0000313" key="2">
    <source>
        <dbReference type="Proteomes" id="UP000409037"/>
    </source>
</evidence>
<dbReference type="RefSeq" id="WP_150798002.1">
    <property type="nucleotide sequence ID" value="NZ_CABVHU010000005.1"/>
</dbReference>
<organism evidence="1 2">
    <name type="scientific">Pseudomonas fluorescens</name>
    <dbReference type="NCBI Taxonomy" id="294"/>
    <lineage>
        <taxon>Bacteria</taxon>
        <taxon>Pseudomonadati</taxon>
        <taxon>Pseudomonadota</taxon>
        <taxon>Gammaproteobacteria</taxon>
        <taxon>Pseudomonadales</taxon>
        <taxon>Pseudomonadaceae</taxon>
        <taxon>Pseudomonas</taxon>
    </lineage>
</organism>
<protein>
    <recommendedName>
        <fullName evidence="3">DUF4868 domain-containing protein</fullName>
    </recommendedName>
</protein>
<dbReference type="Pfam" id="PF16162">
    <property type="entry name" value="KwaB"/>
    <property type="match status" value="1"/>
</dbReference>
<dbReference type="Proteomes" id="UP000409037">
    <property type="component" value="Unassembled WGS sequence"/>
</dbReference>
<evidence type="ECO:0008006" key="3">
    <source>
        <dbReference type="Google" id="ProtNLM"/>
    </source>
</evidence>
<reference evidence="1 2" key="1">
    <citation type="submission" date="2019-09" db="EMBL/GenBank/DDBJ databases">
        <authorList>
            <person name="Chandra G."/>
            <person name="Truman W A."/>
        </authorList>
    </citation>
    <scope>NUCLEOTIDE SEQUENCE [LARGE SCALE GENOMIC DNA]</scope>
    <source>
        <strain evidence="1">PS833</strain>
    </source>
</reference>
<sequence length="327" mass="36988">MTIDELKVQISAAIADGCMAEIFFLLDSDNGMQIKKADIDEVPQAELTSMFVESITNKILLNDDLSLIELSSADDRRETIYHYDLPDVPHELQHLRSIIAADEFDEFSFADDRLNNLEGILILLGNAEHQMALYKYQYPISLLRKDTGFNLMRSRGSNRFKKLDEDVLKINAKFEFFKIGGQYYIFDLKALERFFGFHDAIKNIATQGIDNIRQADLVEDVQVFSDRLDDISFSRKLVKAASSSPVLNLIPNAEVVSFASTHPALRGQFKFTADGERFSLATKKSQGLFLKLLNDDFLQSELTKRYYDSLAKDAIEAAVEGVGIEVI</sequence>
<dbReference type="AlphaFoldDB" id="A0A5E7BYL1"/>
<dbReference type="InterPro" id="IPR048119">
    <property type="entry name" value="KwaB"/>
</dbReference>
<accession>A0A5E7BYL1</accession>
<dbReference type="EMBL" id="CABVHU010000005">
    <property type="protein sequence ID" value="VVN96945.1"/>
    <property type="molecule type" value="Genomic_DNA"/>
</dbReference>
<dbReference type="NCBIfam" id="NF041623">
    <property type="entry name" value="KwaB"/>
    <property type="match status" value="1"/>
</dbReference>
<proteinExistence type="predicted"/>
<name>A0A5E7BYL1_PSEFL</name>
<dbReference type="OrthoDB" id="2680217at2"/>
<gene>
    <name evidence="1" type="ORF">PS833_02326</name>
</gene>
<dbReference type="InterPro" id="IPR032359">
    <property type="entry name" value="KwaB-like"/>
</dbReference>
<evidence type="ECO:0000313" key="1">
    <source>
        <dbReference type="EMBL" id="VVN96945.1"/>
    </source>
</evidence>